<comment type="caution">
    <text evidence="5">The sequence shown here is derived from an EMBL/GenBank/DDBJ whole genome shotgun (WGS) entry which is preliminary data.</text>
</comment>
<dbReference type="Proteomes" id="UP000196386">
    <property type="component" value="Unassembled WGS sequence"/>
</dbReference>
<keyword evidence="1" id="KW-0378">Hydrolase</keyword>
<gene>
    <name evidence="5" type="ORF">B5F11_09280</name>
</gene>
<dbReference type="InterPro" id="IPR017853">
    <property type="entry name" value="GH"/>
</dbReference>
<dbReference type="GO" id="GO:0016798">
    <property type="term" value="F:hydrolase activity, acting on glycosyl bonds"/>
    <property type="evidence" value="ECO:0007669"/>
    <property type="project" value="UniProtKB-KW"/>
</dbReference>
<dbReference type="Gene3D" id="3.20.20.80">
    <property type="entry name" value="Glycosidases"/>
    <property type="match status" value="1"/>
</dbReference>
<proteinExistence type="predicted"/>
<dbReference type="GO" id="GO:0005975">
    <property type="term" value="P:carbohydrate metabolic process"/>
    <property type="evidence" value="ECO:0007669"/>
    <property type="project" value="InterPro"/>
</dbReference>
<dbReference type="PANTHER" id="PTHR10357:SF210">
    <property type="entry name" value="MALTODEXTRIN GLUCOSIDASE"/>
    <property type="match status" value="1"/>
</dbReference>
<evidence type="ECO:0000256" key="3">
    <source>
        <dbReference type="SAM" id="MobiDB-lite"/>
    </source>
</evidence>
<evidence type="ECO:0000256" key="1">
    <source>
        <dbReference type="ARBA" id="ARBA00022801"/>
    </source>
</evidence>
<evidence type="ECO:0000256" key="2">
    <source>
        <dbReference type="ARBA" id="ARBA00023295"/>
    </source>
</evidence>
<dbReference type="InterPro" id="IPR013780">
    <property type="entry name" value="Glyco_hydro_b"/>
</dbReference>
<dbReference type="Pfam" id="PF00128">
    <property type="entry name" value="Alpha-amylase"/>
    <property type="match status" value="1"/>
</dbReference>
<keyword evidence="2" id="KW-0326">Glycosidase</keyword>
<sequence>MRGLRTAGRASRGGAPFRASWDRRSLHKRSARPTVRGAACKAAVSNPLFAAQPVRPQCQAHCLRRSRLKFFAEAFFQKGREKGATRVSNFLYDSRDARCKTPFGAAATDEVVHFRVFLPISYQLRDPCLLMYKADRWDCPERIPMQHDSSDGVTSAYDCIFYAPDPQLYFYLFEVTGVNGTLRIARGQDGFGALFPDGGEMWQLTIYDRHMKTPDFLKSGVMYQIFPDRFCASGTPKTDVPGDRSMHTDWYELPVYRPDQDGRITNSDYFGGDLRGIIEKLPYLESLGVTVLYLNPIFEAHSNHRYNTANYEKIDPLLGSEADLRALCAEARRYGMSVILDGVFNHTGADSVYFNKFRRYGDGGAYNDPNSPYRSWYQFKNWPNEYDSWWGFTELPNLNEQEPAYSSFICGENGVLRKWMRAGVAGWRLDVADELPDAFLDQITAAVKAENPQGAVIGEVWEDASTKCAYGVRRRYLLGGQLDSVMNYPFKDAILAFVRGGDCYRLYMTVMDILEHYPKPVLDVLMNSLSTHDVERALTALAGQPVGGNGREWQGQNNTLSRDRYELGKKLLRLAAVIQYALPGIPCLYYGDEAGLYGYKDPFNRSCYPWGREDADLIETFRQLGRVRRDYPSLSTGGFCPVSFTASVVSFIRDCGEESLYIAVNRTDQPAKTVVPAEFRGAVPLFGALAKGDLLAPYNAVILAAR</sequence>
<accession>A0A1Y4MKL5</accession>
<feature type="region of interest" description="Disordered" evidence="3">
    <location>
        <begin position="1"/>
        <end position="30"/>
    </location>
</feature>
<dbReference type="SMART" id="SM00642">
    <property type="entry name" value="Aamy"/>
    <property type="match status" value="1"/>
</dbReference>
<evidence type="ECO:0000259" key="4">
    <source>
        <dbReference type="SMART" id="SM00642"/>
    </source>
</evidence>
<dbReference type="InterPro" id="IPR045857">
    <property type="entry name" value="O16G_dom_2"/>
</dbReference>
<dbReference type="AlphaFoldDB" id="A0A1Y4MKL5"/>
<protein>
    <recommendedName>
        <fullName evidence="4">Glycosyl hydrolase family 13 catalytic domain-containing protein</fullName>
    </recommendedName>
</protein>
<dbReference type="PANTHER" id="PTHR10357">
    <property type="entry name" value="ALPHA-AMYLASE FAMILY MEMBER"/>
    <property type="match status" value="1"/>
</dbReference>
<dbReference type="Gene3D" id="3.90.400.10">
    <property type="entry name" value="Oligo-1,6-glucosidase, Domain 2"/>
    <property type="match status" value="1"/>
</dbReference>
<dbReference type="SUPFAM" id="SSF51445">
    <property type="entry name" value="(Trans)glycosidases"/>
    <property type="match status" value="1"/>
</dbReference>
<evidence type="ECO:0000313" key="6">
    <source>
        <dbReference type="Proteomes" id="UP000196386"/>
    </source>
</evidence>
<evidence type="ECO:0000313" key="5">
    <source>
        <dbReference type="EMBL" id="OUP69274.1"/>
    </source>
</evidence>
<organism evidence="5 6">
    <name type="scientific">Anaerotruncus colihominis</name>
    <dbReference type="NCBI Taxonomy" id="169435"/>
    <lineage>
        <taxon>Bacteria</taxon>
        <taxon>Bacillati</taxon>
        <taxon>Bacillota</taxon>
        <taxon>Clostridia</taxon>
        <taxon>Eubacteriales</taxon>
        <taxon>Oscillospiraceae</taxon>
        <taxon>Anaerotruncus</taxon>
    </lineage>
</organism>
<dbReference type="Gene3D" id="2.60.40.1180">
    <property type="entry name" value="Golgi alpha-mannosidase II"/>
    <property type="match status" value="1"/>
</dbReference>
<feature type="domain" description="Glycosyl hydrolase family 13 catalytic" evidence="4">
    <location>
        <begin position="224"/>
        <end position="628"/>
    </location>
</feature>
<dbReference type="CDD" id="cd11338">
    <property type="entry name" value="AmyAc_CMD"/>
    <property type="match status" value="1"/>
</dbReference>
<reference evidence="6" key="1">
    <citation type="submission" date="2017-04" db="EMBL/GenBank/DDBJ databases">
        <title>Function of individual gut microbiota members based on whole genome sequencing of pure cultures obtained from chicken caecum.</title>
        <authorList>
            <person name="Medvecky M."/>
            <person name="Cejkova D."/>
            <person name="Polansky O."/>
            <person name="Karasova D."/>
            <person name="Kubasova T."/>
            <person name="Cizek A."/>
            <person name="Rychlik I."/>
        </authorList>
    </citation>
    <scope>NUCLEOTIDE SEQUENCE [LARGE SCALE GENOMIC DNA]</scope>
    <source>
        <strain evidence="6">An175</strain>
    </source>
</reference>
<dbReference type="InterPro" id="IPR006047">
    <property type="entry name" value="GH13_cat_dom"/>
</dbReference>
<dbReference type="EMBL" id="NFKP01000010">
    <property type="protein sequence ID" value="OUP69274.1"/>
    <property type="molecule type" value="Genomic_DNA"/>
</dbReference>
<name>A0A1Y4MKL5_9FIRM</name>